<sequence>MGPTAIQTGKTKNLKKPTIVTDKTHAYPEPVEPPADYSTSTEKHNPTKGFQNGFGHSSCLYDNVGSSSPMFGRAVFPNYVSRDPVPKVIWTLTPMLIPEQPTQRPMLDQITQYEPQEMFTHVNQFQSSSKSPFQFNPSTLHNVPTFDQMLGPRFRDMFDTKPKNKEVGCQTMAKPRVRAGSLSEFTPKTILKSSQSAKDLRTSDETSPSPNVDDSLTNMEKLNVLEDNDLRFVLVAKRRQSVSLDDTPKSAEPSKQSTSSDKVDCKKRVTFALDEQDSSTEDNQSNVILSPDSLEMECPEPSEDVPETASTWYIVVDTSALLAEFECFGQFMLSDKNCRLLIPYVVKLKIEALSKGDCIGRHKAITARQILRRMATPNTQIVVQQKPDTLSACEEDAILKCCWQLLQENHAVLITENTKLLEKARIIDIECYTFEEFKVTIKPAETHDPFDLKKVKITVNNYEKPSQNLFQQTLEELNPFGFTDRVDYAPKTLFDKQNETNRILFGKRKDNDKLINLTNTSIALKNVFNDIDKIDDDIRRLEITEQITKGNQSSEHSFDDINNDQKLNLAYQYINKNTIKISGITKLNAVFDLDDELKRFYIKNDVMENRVNSKRDEWICRLTQIMEEALTEFLLKEKYNLKKTIPPWSLHEAIQVMGEKFKNQPKIKTIVGRFDTHLINCSINGKLNQNMEPIDLIKLVGFSMILVQNLKETIHCCFNEADEKLQELIKNIEDPKTDIEFNLESLITPVLRRSDELESRTPMSYINKQSDVLQYLKKHFTAMQDYVIENEPKILRTTGKDLNTLKISNNKCMTFETEVLETVEPKIIRNVTGKDLNTIKISNNKCMTAGTEIVQTVEPKVIRNVTVIEAYEEKFKKLDMEELDYEDTVVTISSENDFDDKLVFIPNNSLLETLKMNDLSECSVLEESYSSTFYNECVLACPLMKAFLTELRSTFMRVYSFIAVSMQDYKDRELYEDKRADINIKANMAHNYIMKIVDRLQSIIAREGGNGPTLKDLLVQAGDYVEEDETMAKYKEVVAGYLEQAQILENALKNLLALTHMNSELDSI</sequence>
<evidence type="ECO:0000313" key="2">
    <source>
        <dbReference type="Proteomes" id="UP001064048"/>
    </source>
</evidence>
<dbReference type="EMBL" id="CM046128">
    <property type="protein sequence ID" value="KAI8433319.1"/>
    <property type="molecule type" value="Genomic_DNA"/>
</dbReference>
<reference evidence="1 2" key="1">
    <citation type="journal article" date="2022" name="Genome Biol. Evol.">
        <title>The Spruce Budworm Genome: Reconstructing the Evolutionary History of Antifreeze Proteins.</title>
        <authorList>
            <person name="Beliveau C."/>
            <person name="Gagne P."/>
            <person name="Picq S."/>
            <person name="Vernygora O."/>
            <person name="Keeling C.I."/>
            <person name="Pinkney K."/>
            <person name="Doucet D."/>
            <person name="Wen F."/>
            <person name="Johnston J.S."/>
            <person name="Maaroufi H."/>
            <person name="Boyle B."/>
            <person name="Laroche J."/>
            <person name="Dewar K."/>
            <person name="Juretic N."/>
            <person name="Blackburn G."/>
            <person name="Nisole A."/>
            <person name="Brunet B."/>
            <person name="Brandao M."/>
            <person name="Lumley L."/>
            <person name="Duan J."/>
            <person name="Quan G."/>
            <person name="Lucarotti C.J."/>
            <person name="Roe A.D."/>
            <person name="Sperling F.A.H."/>
            <person name="Levesque R.C."/>
            <person name="Cusson M."/>
        </authorList>
    </citation>
    <scope>NUCLEOTIDE SEQUENCE [LARGE SCALE GENOMIC DNA]</scope>
    <source>
        <strain evidence="1">Glfc:IPQL:Cfum</strain>
    </source>
</reference>
<keyword evidence="2" id="KW-1185">Reference proteome</keyword>
<protein>
    <submittedName>
        <fullName evidence="1">Uncharacterized protein</fullName>
    </submittedName>
</protein>
<proteinExistence type="predicted"/>
<comment type="caution">
    <text evidence="1">The sequence shown here is derived from an EMBL/GenBank/DDBJ whole genome shotgun (WGS) entry which is preliminary data.</text>
</comment>
<name>A0ACC0KA77_CHOFU</name>
<dbReference type="Proteomes" id="UP001064048">
    <property type="component" value="Chromosome 28"/>
</dbReference>
<organism evidence="1 2">
    <name type="scientific">Choristoneura fumiferana</name>
    <name type="common">Spruce budworm moth</name>
    <name type="synonym">Archips fumiferana</name>
    <dbReference type="NCBI Taxonomy" id="7141"/>
    <lineage>
        <taxon>Eukaryota</taxon>
        <taxon>Metazoa</taxon>
        <taxon>Ecdysozoa</taxon>
        <taxon>Arthropoda</taxon>
        <taxon>Hexapoda</taxon>
        <taxon>Insecta</taxon>
        <taxon>Pterygota</taxon>
        <taxon>Neoptera</taxon>
        <taxon>Endopterygota</taxon>
        <taxon>Lepidoptera</taxon>
        <taxon>Glossata</taxon>
        <taxon>Ditrysia</taxon>
        <taxon>Tortricoidea</taxon>
        <taxon>Tortricidae</taxon>
        <taxon>Tortricinae</taxon>
        <taxon>Choristoneura</taxon>
    </lineage>
</organism>
<gene>
    <name evidence="1" type="ORF">MSG28_015364</name>
</gene>
<accession>A0ACC0KA77</accession>
<evidence type="ECO:0000313" key="1">
    <source>
        <dbReference type="EMBL" id="KAI8433319.1"/>
    </source>
</evidence>